<evidence type="ECO:0000256" key="1">
    <source>
        <dbReference type="ARBA" id="ARBA00004651"/>
    </source>
</evidence>
<feature type="transmembrane region" description="Helical" evidence="6">
    <location>
        <begin position="22"/>
        <end position="50"/>
    </location>
</feature>
<dbReference type="NCBIfam" id="TIGR02454">
    <property type="entry name" value="ECF_T_CbiQ"/>
    <property type="match status" value="1"/>
</dbReference>
<sequence>MINIDKYAYSSKLKKINPMEKFVFAILTLIVCLFADRLPVSIAVFLIMGVATLKFSGTPKKVYFKLLLVPMAFLIIGVLTITVNFSKDPNMFLFSVHMFNTFIGVSKYGLYKALGLFFKVLGSVSCLYFLSLSTPMVDILSVLEKLKVPKLMIEMMGLVYKFIFILLDTANTMFTAQNSRLGYVNLRSGYRSLGALASTLFIRSFKRANDLYISLESRGYDGELTVLQEPYKKSGKIYIAAIVINVILLVIALMLKY</sequence>
<gene>
    <name evidence="7" type="primary">cbiQ</name>
    <name evidence="7" type="ORF">K5V21_07850</name>
</gene>
<dbReference type="InterPro" id="IPR003339">
    <property type="entry name" value="ABC/ECF_trnsptr_transmembrane"/>
</dbReference>
<organism evidence="7 8">
    <name type="scientific">Clostridium sardiniense</name>
    <name type="common">Clostridium absonum</name>
    <dbReference type="NCBI Taxonomy" id="29369"/>
    <lineage>
        <taxon>Bacteria</taxon>
        <taxon>Bacillati</taxon>
        <taxon>Bacillota</taxon>
        <taxon>Clostridia</taxon>
        <taxon>Eubacteriales</taxon>
        <taxon>Clostridiaceae</taxon>
        <taxon>Clostridium</taxon>
    </lineage>
</organism>
<feature type="transmembrane region" description="Helical" evidence="6">
    <location>
        <begin position="237"/>
        <end position="255"/>
    </location>
</feature>
<dbReference type="Pfam" id="PF02361">
    <property type="entry name" value="CbiQ"/>
    <property type="match status" value="1"/>
</dbReference>
<dbReference type="InterPro" id="IPR012809">
    <property type="entry name" value="ECF_CbiQ"/>
</dbReference>
<feature type="transmembrane region" description="Helical" evidence="6">
    <location>
        <begin position="116"/>
        <end position="137"/>
    </location>
</feature>
<feature type="transmembrane region" description="Helical" evidence="6">
    <location>
        <begin position="62"/>
        <end position="85"/>
    </location>
</feature>
<evidence type="ECO:0000256" key="4">
    <source>
        <dbReference type="ARBA" id="ARBA00022989"/>
    </source>
</evidence>
<evidence type="ECO:0000256" key="2">
    <source>
        <dbReference type="ARBA" id="ARBA00022475"/>
    </source>
</evidence>
<dbReference type="CDD" id="cd16914">
    <property type="entry name" value="EcfT"/>
    <property type="match status" value="1"/>
</dbReference>
<keyword evidence="3 6" id="KW-0812">Transmembrane</keyword>
<keyword evidence="8" id="KW-1185">Reference proteome</keyword>
<comment type="subcellular location">
    <subcellularLocation>
        <location evidence="1">Cell membrane</location>
        <topology evidence="1">Multi-pass membrane protein</topology>
    </subcellularLocation>
</comment>
<keyword evidence="4 6" id="KW-1133">Transmembrane helix</keyword>
<dbReference type="InterPro" id="IPR052770">
    <property type="entry name" value="Cobalt_transport_CbiQ"/>
</dbReference>
<accession>A0ABS7KX28</accession>
<evidence type="ECO:0000313" key="8">
    <source>
        <dbReference type="Proteomes" id="UP001299068"/>
    </source>
</evidence>
<feature type="transmembrane region" description="Helical" evidence="6">
    <location>
        <begin position="158"/>
        <end position="176"/>
    </location>
</feature>
<dbReference type="PANTHER" id="PTHR43723:SF1">
    <property type="entry name" value="COBALT TRANSPORT PROTEIN CBIQ"/>
    <property type="match status" value="1"/>
</dbReference>
<dbReference type="PANTHER" id="PTHR43723">
    <property type="entry name" value="COBALT TRANSPORT PROTEIN CBIQ"/>
    <property type="match status" value="1"/>
</dbReference>
<dbReference type="RefSeq" id="WP_221860596.1">
    <property type="nucleotide sequence ID" value="NZ_JAIKTU010000005.1"/>
</dbReference>
<evidence type="ECO:0000256" key="6">
    <source>
        <dbReference type="SAM" id="Phobius"/>
    </source>
</evidence>
<comment type="caution">
    <text evidence="7">The sequence shown here is derived from an EMBL/GenBank/DDBJ whole genome shotgun (WGS) entry which is preliminary data.</text>
</comment>
<dbReference type="Proteomes" id="UP001299068">
    <property type="component" value="Unassembled WGS sequence"/>
</dbReference>
<evidence type="ECO:0000256" key="5">
    <source>
        <dbReference type="ARBA" id="ARBA00023136"/>
    </source>
</evidence>
<name>A0ABS7KX28_CLOSR</name>
<keyword evidence="5 6" id="KW-0472">Membrane</keyword>
<dbReference type="EMBL" id="JAIKTU010000005">
    <property type="protein sequence ID" value="MBY0755369.1"/>
    <property type="molecule type" value="Genomic_DNA"/>
</dbReference>
<reference evidence="7 8" key="1">
    <citation type="journal article" date="2021" name="Cell Host Microbe">
        <title>in vivo commensal control of Clostridioides difficile virulence.</title>
        <authorList>
            <person name="Girinathan B.P."/>
            <person name="Dibenedetto N."/>
            <person name="Worley J.N."/>
            <person name="Peltier J."/>
            <person name="Arrieta-Ortiz M.L."/>
            <person name="Rupa Christinal Immanuel S."/>
            <person name="Lavin R."/>
            <person name="Delaney M.L."/>
            <person name="Cummins C."/>
            <person name="Hoffmann M."/>
            <person name="Luo Y."/>
            <person name="Gonzalez-Escalona N."/>
            <person name="Allard M."/>
            <person name="Onderdonk A.B."/>
            <person name="Gerber G.K."/>
            <person name="Sonenshein A.L."/>
            <person name="Baliga N."/>
            <person name="Dupuy B."/>
            <person name="Bry L."/>
        </authorList>
    </citation>
    <scope>NUCLEOTIDE SEQUENCE [LARGE SCALE GENOMIC DNA]</scope>
    <source>
        <strain evidence="7 8">DSM 599</strain>
    </source>
</reference>
<protein>
    <submittedName>
        <fullName evidence="7">Cobalt ECF transporter T component CbiQ</fullName>
    </submittedName>
</protein>
<keyword evidence="2" id="KW-1003">Cell membrane</keyword>
<evidence type="ECO:0000256" key="3">
    <source>
        <dbReference type="ARBA" id="ARBA00022692"/>
    </source>
</evidence>
<evidence type="ECO:0000313" key="7">
    <source>
        <dbReference type="EMBL" id="MBY0755369.1"/>
    </source>
</evidence>
<proteinExistence type="predicted"/>